<dbReference type="SMART" id="SM00342">
    <property type="entry name" value="HTH_ARAC"/>
    <property type="match status" value="1"/>
</dbReference>
<dbReference type="GO" id="GO:0003700">
    <property type="term" value="F:DNA-binding transcription factor activity"/>
    <property type="evidence" value="ECO:0007669"/>
    <property type="project" value="InterPro"/>
</dbReference>
<keyword evidence="4" id="KW-0805">Transcription regulation</keyword>
<evidence type="ECO:0000256" key="2">
    <source>
        <dbReference type="ARBA" id="ARBA00012438"/>
    </source>
</evidence>
<dbReference type="PRINTS" id="PR00344">
    <property type="entry name" value="BCTRLSENSOR"/>
</dbReference>
<dbReference type="InterPro" id="IPR015943">
    <property type="entry name" value="WD40/YVTN_repeat-like_dom_sf"/>
</dbReference>
<dbReference type="Gene3D" id="1.10.287.130">
    <property type="match status" value="1"/>
</dbReference>
<dbReference type="Gene3D" id="2.130.10.10">
    <property type="entry name" value="YVTN repeat-like/Quinoprotein amine dehydrogenase"/>
    <property type="match status" value="2"/>
</dbReference>
<dbReference type="InterPro" id="IPR011006">
    <property type="entry name" value="CheY-like_superfamily"/>
</dbReference>
<dbReference type="PROSITE" id="PS50109">
    <property type="entry name" value="HIS_KIN"/>
    <property type="match status" value="1"/>
</dbReference>
<dbReference type="GO" id="GO:0000155">
    <property type="term" value="F:phosphorelay sensor kinase activity"/>
    <property type="evidence" value="ECO:0007669"/>
    <property type="project" value="InterPro"/>
</dbReference>
<dbReference type="PANTHER" id="PTHR43547">
    <property type="entry name" value="TWO-COMPONENT HISTIDINE KINASE"/>
    <property type="match status" value="1"/>
</dbReference>
<organism evidence="11 12">
    <name type="scientific">Phaeodactylibacter luteus</name>
    <dbReference type="NCBI Taxonomy" id="1564516"/>
    <lineage>
        <taxon>Bacteria</taxon>
        <taxon>Pseudomonadati</taxon>
        <taxon>Bacteroidota</taxon>
        <taxon>Saprospiria</taxon>
        <taxon>Saprospirales</taxon>
        <taxon>Haliscomenobacteraceae</taxon>
        <taxon>Phaeodactylibacter</taxon>
    </lineage>
</organism>
<dbReference type="Gene3D" id="3.40.50.2300">
    <property type="match status" value="1"/>
</dbReference>
<comment type="catalytic activity">
    <reaction evidence="1">
        <text>ATP + protein L-histidine = ADP + protein N-phospho-L-histidine.</text>
        <dbReference type="EC" id="2.7.13.3"/>
    </reaction>
</comment>
<accession>A0A5C6RJA5</accession>
<dbReference type="SUPFAM" id="SSF63829">
    <property type="entry name" value="Calcium-dependent phosphotriesterase"/>
    <property type="match status" value="1"/>
</dbReference>
<dbReference type="Gene3D" id="1.10.10.60">
    <property type="entry name" value="Homeodomain-like"/>
    <property type="match status" value="1"/>
</dbReference>
<dbReference type="CDD" id="cd00082">
    <property type="entry name" value="HisKA"/>
    <property type="match status" value="1"/>
</dbReference>
<dbReference type="SUPFAM" id="SSF46689">
    <property type="entry name" value="Homeodomain-like"/>
    <property type="match status" value="1"/>
</dbReference>
<dbReference type="SMART" id="SM00387">
    <property type="entry name" value="HATPase_c"/>
    <property type="match status" value="1"/>
</dbReference>
<reference evidence="11 12" key="1">
    <citation type="submission" date="2019-08" db="EMBL/GenBank/DDBJ databases">
        <title>Genome of Phaeodactylibacter luteus.</title>
        <authorList>
            <person name="Bowman J.P."/>
        </authorList>
    </citation>
    <scope>NUCLEOTIDE SEQUENCE [LARGE SCALE GENOMIC DNA]</scope>
    <source>
        <strain evidence="11 12">KCTC 42180</strain>
    </source>
</reference>
<dbReference type="Gene3D" id="3.30.565.10">
    <property type="entry name" value="Histidine kinase-like ATPase, C-terminal domain"/>
    <property type="match status" value="1"/>
</dbReference>
<dbReference type="Pfam" id="PF02518">
    <property type="entry name" value="HATPase_c"/>
    <property type="match status" value="1"/>
</dbReference>
<feature type="domain" description="HTH araC/xylS-type" evidence="8">
    <location>
        <begin position="1220"/>
        <end position="1319"/>
    </location>
</feature>
<dbReference type="InterPro" id="IPR005467">
    <property type="entry name" value="His_kinase_dom"/>
</dbReference>
<dbReference type="InterPro" id="IPR003594">
    <property type="entry name" value="HATPase_dom"/>
</dbReference>
<dbReference type="Pfam" id="PF07494">
    <property type="entry name" value="Reg_prop"/>
    <property type="match status" value="1"/>
</dbReference>
<evidence type="ECO:0000259" key="8">
    <source>
        <dbReference type="PROSITE" id="PS01124"/>
    </source>
</evidence>
<evidence type="ECO:0000313" key="12">
    <source>
        <dbReference type="Proteomes" id="UP000321580"/>
    </source>
</evidence>
<keyword evidence="7" id="KW-0175">Coiled coil</keyword>
<dbReference type="InterPro" id="IPR011110">
    <property type="entry name" value="Reg_prop"/>
</dbReference>
<dbReference type="PROSITE" id="PS50110">
    <property type="entry name" value="RESPONSE_REGULATORY"/>
    <property type="match status" value="1"/>
</dbReference>
<dbReference type="PROSITE" id="PS01124">
    <property type="entry name" value="HTH_ARAC_FAMILY_2"/>
    <property type="match status" value="1"/>
</dbReference>
<dbReference type="InterPro" id="IPR018060">
    <property type="entry name" value="HTH_AraC"/>
</dbReference>
<dbReference type="InterPro" id="IPR009057">
    <property type="entry name" value="Homeodomain-like_sf"/>
</dbReference>
<feature type="domain" description="Response regulatory" evidence="10">
    <location>
        <begin position="1070"/>
        <end position="1189"/>
    </location>
</feature>
<dbReference type="Pfam" id="PF12833">
    <property type="entry name" value="HTH_18"/>
    <property type="match status" value="1"/>
</dbReference>
<dbReference type="GO" id="GO:0043565">
    <property type="term" value="F:sequence-specific DNA binding"/>
    <property type="evidence" value="ECO:0007669"/>
    <property type="project" value="InterPro"/>
</dbReference>
<dbReference type="PANTHER" id="PTHR43547:SF2">
    <property type="entry name" value="HYBRID SIGNAL TRANSDUCTION HISTIDINE KINASE C"/>
    <property type="match status" value="1"/>
</dbReference>
<evidence type="ECO:0000256" key="3">
    <source>
        <dbReference type="ARBA" id="ARBA00022553"/>
    </source>
</evidence>
<evidence type="ECO:0000256" key="6">
    <source>
        <dbReference type="PROSITE-ProRule" id="PRU00169"/>
    </source>
</evidence>
<keyword evidence="3 6" id="KW-0597">Phosphoprotein</keyword>
<feature type="coiled-coil region" evidence="7">
    <location>
        <begin position="776"/>
        <end position="810"/>
    </location>
</feature>
<sequence>MGDKIKQWWIFLMISILGPGYTLQSRAATEYPTLGKRSISKTEGLSSDEVTAMAFDSEGRLWLGTDGRGINVVTNGEVKVFQYRPGASTSLASNVINDIVAVPSGEVVISTNMGISQFSPFTGDFVNYFPDALMVDGEAVKAKNSYDLEYDAHTGLVWGASYSVLFSFDPVGGEVCEYPLAWETTSDQLKHMPVNLYAVAVDRDYVYTGGLGVLWRMSKSSNRFEQVANVGEPSAILSVSLRGAGLIHIQTKRNEYLYSITDKKLLFSKGNGLDEVAKYWSYLDDQVTSASDSHILAERTERGVEIQTGLSRQIRHIRTASSAACERSVGEQGAWLAGPASLFRFGFEKAIEVDSFPLPLHLRGKVTCLEDLGRFVAIGTQVGVYQFDKKLERLAKVAFPPFLTERRDAHWVSDMEQLGDELLVGGTWPFWLEIAENGLQPKPVERPIFAAPHVYPRIDKAGQGNTFVFSPYGSPLLVEWDSVLAGIRSVSSLNAFFYMDVQDVAWDNSRNCFWAVGKSWGLYGFRKKAGTTELELFHHVKWLGGTDQLSSVMPDSAGRLWLGSDEGLICYQPEDRVWHQLTAWEGLPSNAHFDGGLRMLPGNILLGQTKEGGYYFQVDSIVPFLHPVRGEELSLSNCRTLSTSGRVVKQLNYPNTFPLSLALSGKEVGLQMKLGAKLGALREGLQHLYFRKGEEEWKQLDEGLVVTIPSLKPGRHSLQIGSLAGNGEIETIKDIALYKKPDWYQHPALYIVLIGVFGGLLAQLVRYRERALSAANRKLQDTVRERTRQIEEERNQVLAYSKELEMLNKQKDQLFINVIHELKTPLAVLNGPFNYLERVNYLPDRDKVKSFSLLASQSLQDIQSLMEGLNQLVNLSKKDRPKPELTPVWLYLFLVQRFNMGKALAHFHGVNLEYRVDVPKGTSYLTAPSYLSVILNNLINNAVKYTPRSRKVVVDAALQNQVCKVVVRDEGPGIPDSFLEKVFDRFFQVPGDGKSGGLGVGLAIVKDYLQQLGGSVTVSSQPGKGAVFTVQVPVEEAGAEAQALPVVEQPALALGPVAAVEHTDNKPRPAIAIIEDNPQMHSLFGALLRGTYHIHAFSGGEHFIEWAKDITPDQWPDLIITDIMMSDGNGLELIKWLKSEEAAALVPVIVVSALDFYQTRTEVHALGVYDFLPKPFFQEELLVKVKRLLMINHTRVSARQELQKEGAKFSAPEELHSIKEKVEAIARESIARQNISVGEIAKRIFISRRHLNRLLQAESGMSVNEVIREVKLQEAYQLIKSEKMTIREVSLKVGYSSPSYFSRLFEARFGIKPYQLQQNYSV</sequence>
<keyword evidence="5" id="KW-0804">Transcription</keyword>
<dbReference type="CDD" id="cd00075">
    <property type="entry name" value="HATPase"/>
    <property type="match status" value="1"/>
</dbReference>
<dbReference type="InterPro" id="IPR003661">
    <property type="entry name" value="HisK_dim/P_dom"/>
</dbReference>
<dbReference type="SMART" id="SM00448">
    <property type="entry name" value="REC"/>
    <property type="match status" value="1"/>
</dbReference>
<evidence type="ECO:0000256" key="4">
    <source>
        <dbReference type="ARBA" id="ARBA00023015"/>
    </source>
</evidence>
<dbReference type="EC" id="2.7.13.3" evidence="2"/>
<dbReference type="RefSeq" id="WP_147168599.1">
    <property type="nucleotide sequence ID" value="NZ_VOOR01000039.1"/>
</dbReference>
<protein>
    <recommendedName>
        <fullName evidence="2">histidine kinase</fullName>
        <ecNumber evidence="2">2.7.13.3</ecNumber>
    </recommendedName>
</protein>
<dbReference type="EMBL" id="VOOR01000039">
    <property type="protein sequence ID" value="TXB62015.1"/>
    <property type="molecule type" value="Genomic_DNA"/>
</dbReference>
<evidence type="ECO:0000313" key="11">
    <source>
        <dbReference type="EMBL" id="TXB62015.1"/>
    </source>
</evidence>
<dbReference type="Pfam" id="PF00072">
    <property type="entry name" value="Response_reg"/>
    <property type="match status" value="1"/>
</dbReference>
<dbReference type="SUPFAM" id="SSF52172">
    <property type="entry name" value="CheY-like"/>
    <property type="match status" value="1"/>
</dbReference>
<keyword evidence="12" id="KW-1185">Reference proteome</keyword>
<dbReference type="InterPro" id="IPR036097">
    <property type="entry name" value="HisK_dim/P_sf"/>
</dbReference>
<dbReference type="OrthoDB" id="9797097at2"/>
<name>A0A5C6RJA5_9BACT</name>
<feature type="domain" description="Histidine kinase" evidence="9">
    <location>
        <begin position="817"/>
        <end position="1036"/>
    </location>
</feature>
<dbReference type="Proteomes" id="UP000321580">
    <property type="component" value="Unassembled WGS sequence"/>
</dbReference>
<evidence type="ECO:0000256" key="7">
    <source>
        <dbReference type="SAM" id="Coils"/>
    </source>
</evidence>
<dbReference type="InterPro" id="IPR001789">
    <property type="entry name" value="Sig_transdc_resp-reg_receiver"/>
</dbReference>
<evidence type="ECO:0000259" key="10">
    <source>
        <dbReference type="PROSITE" id="PS50110"/>
    </source>
</evidence>
<comment type="caution">
    <text evidence="11">The sequence shown here is derived from an EMBL/GenBank/DDBJ whole genome shotgun (WGS) entry which is preliminary data.</text>
</comment>
<evidence type="ECO:0000259" key="9">
    <source>
        <dbReference type="PROSITE" id="PS50109"/>
    </source>
</evidence>
<gene>
    <name evidence="11" type="ORF">FRY97_16160</name>
</gene>
<evidence type="ECO:0000256" key="1">
    <source>
        <dbReference type="ARBA" id="ARBA00000085"/>
    </source>
</evidence>
<dbReference type="InterPro" id="IPR004358">
    <property type="entry name" value="Sig_transdc_His_kin-like_C"/>
</dbReference>
<evidence type="ECO:0000256" key="5">
    <source>
        <dbReference type="ARBA" id="ARBA00023163"/>
    </source>
</evidence>
<proteinExistence type="predicted"/>
<feature type="modified residue" description="4-aspartylphosphate" evidence="6">
    <location>
        <position position="1122"/>
    </location>
</feature>
<dbReference type="SUPFAM" id="SSF47384">
    <property type="entry name" value="Homodimeric domain of signal transducing histidine kinase"/>
    <property type="match status" value="1"/>
</dbReference>
<dbReference type="InterPro" id="IPR036890">
    <property type="entry name" value="HATPase_C_sf"/>
</dbReference>
<dbReference type="SUPFAM" id="SSF55874">
    <property type="entry name" value="ATPase domain of HSP90 chaperone/DNA topoisomerase II/histidine kinase"/>
    <property type="match status" value="1"/>
</dbReference>